<dbReference type="Proteomes" id="UP000067008">
    <property type="component" value="Chromosome 1"/>
</dbReference>
<sequence length="42" mass="4863">MELGEVKTEGGTRLSMGEKRRERCKYFSQAKLLRNYLVISAL</sequence>
<dbReference type="AlphaFoldDB" id="A0AAD1F864"/>
<evidence type="ECO:0000313" key="2">
    <source>
        <dbReference type="Proteomes" id="UP000067008"/>
    </source>
</evidence>
<proteinExistence type="predicted"/>
<protein>
    <submittedName>
        <fullName evidence="1">Uncharacterized protein</fullName>
    </submittedName>
</protein>
<reference evidence="1 2" key="1">
    <citation type="submission" date="2015-07" db="EMBL/GenBank/DDBJ databases">
        <title>Complete genome sequence of Prevotella intermedia strain 17-2.</title>
        <authorList>
            <person name="Nambu T."/>
        </authorList>
    </citation>
    <scope>NUCLEOTIDE SEQUENCE [LARGE SCALE GENOMIC DNA]</scope>
    <source>
        <strain evidence="1 2">17-2</strain>
    </source>
</reference>
<accession>A0AAD1F864</accession>
<organism evidence="1 2">
    <name type="scientific">Prevotella intermedia</name>
    <dbReference type="NCBI Taxonomy" id="28131"/>
    <lineage>
        <taxon>Bacteria</taxon>
        <taxon>Pseudomonadati</taxon>
        <taxon>Bacteroidota</taxon>
        <taxon>Bacteroidia</taxon>
        <taxon>Bacteroidales</taxon>
        <taxon>Prevotellaceae</taxon>
        <taxon>Prevotella</taxon>
    </lineage>
</organism>
<dbReference type="EMBL" id="AP014926">
    <property type="protein sequence ID" value="BAR96993.1"/>
    <property type="molecule type" value="Genomic_DNA"/>
</dbReference>
<name>A0AAD1F864_PREIN</name>
<evidence type="ECO:0000313" key="1">
    <source>
        <dbReference type="EMBL" id="BAR96993.1"/>
    </source>
</evidence>
<gene>
    <name evidence="1" type="ORF">PI172_2265</name>
</gene>